<accession>A0ABQ9HKP1</accession>
<evidence type="ECO:0000313" key="2">
    <source>
        <dbReference type="Proteomes" id="UP001159363"/>
    </source>
</evidence>
<evidence type="ECO:0000313" key="1">
    <source>
        <dbReference type="EMBL" id="KAJ8884906.1"/>
    </source>
</evidence>
<name>A0ABQ9HKP1_9NEOP</name>
<protein>
    <submittedName>
        <fullName evidence="1">Uncharacterized protein</fullName>
    </submittedName>
</protein>
<reference evidence="1 2" key="1">
    <citation type="submission" date="2023-02" db="EMBL/GenBank/DDBJ databases">
        <title>LHISI_Scaffold_Assembly.</title>
        <authorList>
            <person name="Stuart O.P."/>
            <person name="Cleave R."/>
            <person name="Magrath M.J.L."/>
            <person name="Mikheyev A.S."/>
        </authorList>
    </citation>
    <scope>NUCLEOTIDE SEQUENCE [LARGE SCALE GENOMIC DNA]</scope>
    <source>
        <strain evidence="1">Daus_M_001</strain>
        <tissue evidence="1">Leg muscle</tissue>
    </source>
</reference>
<keyword evidence="2" id="KW-1185">Reference proteome</keyword>
<comment type="caution">
    <text evidence="1">The sequence shown here is derived from an EMBL/GenBank/DDBJ whole genome shotgun (WGS) entry which is preliminary data.</text>
</comment>
<gene>
    <name evidence="1" type="ORF">PR048_011102</name>
</gene>
<organism evidence="1 2">
    <name type="scientific">Dryococelus australis</name>
    <dbReference type="NCBI Taxonomy" id="614101"/>
    <lineage>
        <taxon>Eukaryota</taxon>
        <taxon>Metazoa</taxon>
        <taxon>Ecdysozoa</taxon>
        <taxon>Arthropoda</taxon>
        <taxon>Hexapoda</taxon>
        <taxon>Insecta</taxon>
        <taxon>Pterygota</taxon>
        <taxon>Neoptera</taxon>
        <taxon>Polyneoptera</taxon>
        <taxon>Phasmatodea</taxon>
        <taxon>Verophasmatodea</taxon>
        <taxon>Anareolatae</taxon>
        <taxon>Phasmatidae</taxon>
        <taxon>Eurycanthinae</taxon>
        <taxon>Dryococelus</taxon>
    </lineage>
</organism>
<sequence length="691" mass="78437">MTNILQPPMDRLHVASRHLSLENAPERFTIAVLDGMAELQAMKSLHMLRHVTTWQMNSTRKIAMSSDGSVINELKRNHEKADTKIILHSLYASRRGATQLHIHSPDTDVFILSLWWSKYFPQDTMFVTGVGQHRRKINLSKVTESLEEEEVCGYHAHATYDEDTLEEVDELQRMKMETRRAATEQTEVNEIHITVDRLARLARTFRKEGVSPRETRGGMDIARCKYQMNVTKSIIKHIGTYKYRENHYGQAKSVRHYLSPEQSMKKMWCLWTSQQEYRLLKWGQSWSNFFESLSDIAPSSKVSMEKANDDGSHGNPVHNTGQFRAPVAHKPFPGVLQRLPAIPLPIMLGARLEQWLEICGAIFQQDNVQPHMERVAQGCLHHVQILPWSTAPLTFPQSSMCGTSLNASIHDLEHTVQQLWACLNQEIIKHLFDSMPDHAAACIAANQVPFLAGLLPGFSHLGIVQEYAADLICTVQHHGGNTARLARRRDEALGMRVSVAHIAPSLLHLGSMGPSHSSERPFLLCAHKGSPSGHHLHTAFALNVEGMPETYEEAMQDEEQRKAINNELRCTEKWKLGKVECEEKTMKLRSALYGLWDDPECWNKRFNETMLKLNFKHSSHDYCAPKKVGELVSALEKEFSVTEIKNLTTTREQDSSLLQVAPNRGPGFLHAPCNVKIADIHPHKLFKNLPA</sequence>
<dbReference type="Gene3D" id="3.30.420.10">
    <property type="entry name" value="Ribonuclease H-like superfamily/Ribonuclease H"/>
    <property type="match status" value="1"/>
</dbReference>
<dbReference type="InterPro" id="IPR036397">
    <property type="entry name" value="RNaseH_sf"/>
</dbReference>
<proteinExistence type="predicted"/>
<dbReference type="EMBL" id="JARBHB010000004">
    <property type="protein sequence ID" value="KAJ8884906.1"/>
    <property type="molecule type" value="Genomic_DNA"/>
</dbReference>
<dbReference type="Proteomes" id="UP001159363">
    <property type="component" value="Chromosome X"/>
</dbReference>